<name>A0A329SNY1_9STRA</name>
<sequence length="726" mass="81722">MPGASKTSARLSQYVDLAPWSYAWWWFILLAVHLVTGGYNAAFALFYYELEDTYLYRTLEYSGIGMLAKDHPTITGVNAVLAAMHGGCALLMIGASLWRRELSFTPIAPNSGMDSSTKTIVQSFDDRVSSRLESMKRQTAQVYSKVWGRRGLLGVNGRSFHSILIARELLETLLQTVQAYRMSWYLPRMLLNRFYLFLLVINCWSSVFIYSLLFKRDEARKRFYCLVSDCILDLVSCIGVPLIVVLSYVDDYDSELKGFPLEYWYDDVWSSRVLNEFQMVLVVSWSDLLSRTTFSIGLIATTTSLKELLRKIPARGSKRRVSAVDNTTVFDKSKKMEVIHQIRSGVQLAREHSKLVKIGDGSYTGTSLHIRSGQKLLYLAHIVFGAWGVIVLGLHIQASVQPDLPQCALQVHPWSITEPACYLAILDCYHLGISGKKAEVEAKWSEFDRSTVVTLVVRHCTALEVPDSIADFHLTTGIKVYNSTINEWGASAAVTNTNHPALIWLYFVRVHLPDGRLPDGVMSSDFPSNLYDLEFTYTNVREVPDDLDTKWLIGTTVYFEYSELTSIPSVILRLDPYSISFTGSPISELSAEVFEVPDLVYMYLGSIAIQELPSNVTNLSPALGLLYLTDTNVSFFWPWIDPLVVKTQDWSFAPLLMGGSKYCAELEKITSEEAETFSVLPSSTYSTLMDASEGNRDHILHTVNCDMENAVPVYPIDFEDNVSGLQ</sequence>
<dbReference type="EMBL" id="MJFZ01000084">
    <property type="protein sequence ID" value="RAW38633.1"/>
    <property type="molecule type" value="Genomic_DNA"/>
</dbReference>
<dbReference type="Proteomes" id="UP000251314">
    <property type="component" value="Unassembled WGS sequence"/>
</dbReference>
<comment type="caution">
    <text evidence="1">The sequence shown here is derived from an EMBL/GenBank/DDBJ whole genome shotgun (WGS) entry which is preliminary data.</text>
</comment>
<organism evidence="1 2">
    <name type="scientific">Phytophthora cactorum</name>
    <dbReference type="NCBI Taxonomy" id="29920"/>
    <lineage>
        <taxon>Eukaryota</taxon>
        <taxon>Sar</taxon>
        <taxon>Stramenopiles</taxon>
        <taxon>Oomycota</taxon>
        <taxon>Peronosporomycetes</taxon>
        <taxon>Peronosporales</taxon>
        <taxon>Peronosporaceae</taxon>
        <taxon>Phytophthora</taxon>
    </lineage>
</organism>
<accession>A0A329SNY1</accession>
<dbReference type="AlphaFoldDB" id="A0A329SNY1"/>
<evidence type="ECO:0000313" key="2">
    <source>
        <dbReference type="Proteomes" id="UP000251314"/>
    </source>
</evidence>
<dbReference type="STRING" id="29920.A0A329SNY1"/>
<dbReference type="InterPro" id="IPR032675">
    <property type="entry name" value="LRR_dom_sf"/>
</dbReference>
<dbReference type="SUPFAM" id="SSF52058">
    <property type="entry name" value="L domain-like"/>
    <property type="match status" value="1"/>
</dbReference>
<keyword evidence="2" id="KW-1185">Reference proteome</keyword>
<reference evidence="1 2" key="1">
    <citation type="submission" date="2018-01" db="EMBL/GenBank/DDBJ databases">
        <title>Draft genome of the strawberry crown rot pathogen Phytophthora cactorum.</title>
        <authorList>
            <person name="Armitage A.D."/>
            <person name="Lysoe E."/>
            <person name="Nellist C.F."/>
            <person name="Harrison R.J."/>
            <person name="Brurberg M.B."/>
        </authorList>
    </citation>
    <scope>NUCLEOTIDE SEQUENCE [LARGE SCALE GENOMIC DNA]</scope>
    <source>
        <strain evidence="1 2">10300</strain>
    </source>
</reference>
<dbReference type="VEuPathDB" id="FungiDB:PC110_g5139"/>
<proteinExistence type="predicted"/>
<dbReference type="OrthoDB" id="120556at2759"/>
<protein>
    <submittedName>
        <fullName evidence="1">Uncharacterized protein</fullName>
    </submittedName>
</protein>
<dbReference type="Gene3D" id="3.80.10.10">
    <property type="entry name" value="Ribonuclease Inhibitor"/>
    <property type="match status" value="1"/>
</dbReference>
<evidence type="ECO:0000313" key="1">
    <source>
        <dbReference type="EMBL" id="RAW38633.1"/>
    </source>
</evidence>
<gene>
    <name evidence="1" type="ORF">PC110_g5139</name>
</gene>